<proteinExistence type="predicted"/>
<evidence type="ECO:0000313" key="2">
    <source>
        <dbReference type="EMBL" id="JAC84302.1"/>
    </source>
</evidence>
<feature type="domain" description="Coenzyme F420 hydrogenase/dehydrogenase beta subunit C-terminal" evidence="1">
    <location>
        <begin position="23"/>
        <end position="90"/>
    </location>
</feature>
<reference evidence="2" key="1">
    <citation type="submission" date="2014-05" db="EMBL/GenBank/DDBJ databases">
        <title>The transcriptome of the halophilic microalga Tetraselmis sp. GSL018 isolated from the Great Salt Lake, Utah.</title>
        <authorList>
            <person name="Jinkerson R.E."/>
            <person name="D'Adamo S."/>
            <person name="Posewitz M.C."/>
        </authorList>
    </citation>
    <scope>NUCLEOTIDE SEQUENCE</scope>
    <source>
        <strain evidence="2">GSL018</strain>
    </source>
</reference>
<dbReference type="PANTHER" id="PTHR31332">
    <property type="entry name" value="7-HYDROXYMETHYL CHLOROPHYLL A REDUCTASE, CHLOROPLASTIC"/>
    <property type="match status" value="1"/>
</dbReference>
<dbReference type="InterPro" id="IPR045220">
    <property type="entry name" value="FRHB/FDHB/HCAR-like"/>
</dbReference>
<sequence length="237" mass="26603">MQDYRVHIKHLDGSFEYKPYFCLPANELSDVIATSCYSCFDYPNALADLVIGYMGVPYQNVNMTSHPQYITVRNERGREMLDVVRSRLEVIPTMESGGRRPFVMQTVIADDDAKLGLGPESPAPLLVGNVIAAILEKIGPRGLEFARYSLDYHYIRNHIFVQRHMGRERAERHTPEFAKRLVQMYNRDGQVDARLRLSPDGRPPAQSAESEESRLAPALLAAGTAAALGALWLSLPQ</sequence>
<protein>
    <submittedName>
        <fullName evidence="2">7-hydroxymethyl chlorophyll a reductase</fullName>
    </submittedName>
</protein>
<dbReference type="AlphaFoldDB" id="A0A061SGL6"/>
<dbReference type="GO" id="GO:0090415">
    <property type="term" value="F:7-hydroxymethyl chlorophyll a reductase activity"/>
    <property type="evidence" value="ECO:0007669"/>
    <property type="project" value="TreeGrafter"/>
</dbReference>
<gene>
    <name evidence="2" type="primary">HCAR</name>
    <name evidence="2" type="ORF">TSPGSL018_1323</name>
</gene>
<dbReference type="EMBL" id="GBEZ01000597">
    <property type="protein sequence ID" value="JAC84302.1"/>
    <property type="molecule type" value="Transcribed_RNA"/>
</dbReference>
<organism evidence="2">
    <name type="scientific">Tetraselmis sp. GSL018</name>
    <dbReference type="NCBI Taxonomy" id="582737"/>
    <lineage>
        <taxon>Eukaryota</taxon>
        <taxon>Viridiplantae</taxon>
        <taxon>Chlorophyta</taxon>
        <taxon>core chlorophytes</taxon>
        <taxon>Chlorodendrophyceae</taxon>
        <taxon>Chlorodendrales</taxon>
        <taxon>Chlorodendraceae</taxon>
        <taxon>Tetraselmis</taxon>
    </lineage>
</organism>
<dbReference type="PANTHER" id="PTHR31332:SF0">
    <property type="entry name" value="7-HYDROXYMETHYL CHLOROPHYLL A REDUCTASE, CHLOROPLASTIC"/>
    <property type="match status" value="1"/>
</dbReference>
<dbReference type="GO" id="GO:0033354">
    <property type="term" value="P:chlorophyll cycle"/>
    <property type="evidence" value="ECO:0007669"/>
    <property type="project" value="TreeGrafter"/>
</dbReference>
<dbReference type="GO" id="GO:0009507">
    <property type="term" value="C:chloroplast"/>
    <property type="evidence" value="ECO:0007669"/>
    <property type="project" value="TreeGrafter"/>
</dbReference>
<accession>A0A061SGL6</accession>
<dbReference type="Pfam" id="PF04432">
    <property type="entry name" value="FrhB_FdhB_C"/>
    <property type="match status" value="1"/>
</dbReference>
<dbReference type="InterPro" id="IPR007525">
    <property type="entry name" value="FrhB_FdhB_C"/>
</dbReference>
<evidence type="ECO:0000259" key="1">
    <source>
        <dbReference type="Pfam" id="PF04432"/>
    </source>
</evidence>
<name>A0A061SGL6_9CHLO</name>